<feature type="compositionally biased region" description="Polar residues" evidence="7">
    <location>
        <begin position="19"/>
        <end position="31"/>
    </location>
</feature>
<keyword evidence="5" id="KW-0206">Cytoskeleton</keyword>
<dbReference type="GO" id="GO:0005874">
    <property type="term" value="C:microtubule"/>
    <property type="evidence" value="ECO:0007669"/>
    <property type="project" value="UniProtKB-KW"/>
</dbReference>
<accession>A0A166DXI6</accession>
<dbReference type="GO" id="GO:0008017">
    <property type="term" value="F:microtubule binding"/>
    <property type="evidence" value="ECO:0007669"/>
    <property type="project" value="InterPro"/>
</dbReference>
<dbReference type="InterPro" id="IPR027329">
    <property type="entry name" value="TPX2_C"/>
</dbReference>
<dbReference type="EMBL" id="LNRQ01000002">
    <property type="protein sequence ID" value="KZN05804.1"/>
    <property type="molecule type" value="Genomic_DNA"/>
</dbReference>
<feature type="domain" description="TPX2 C-terminal" evidence="8">
    <location>
        <begin position="202"/>
        <end position="273"/>
    </location>
</feature>
<feature type="compositionally biased region" description="Basic and acidic residues" evidence="7">
    <location>
        <begin position="340"/>
        <end position="373"/>
    </location>
</feature>
<feature type="compositionally biased region" description="Polar residues" evidence="7">
    <location>
        <begin position="282"/>
        <end position="294"/>
    </location>
</feature>
<evidence type="ECO:0000313" key="9">
    <source>
        <dbReference type="EMBL" id="KZN05804.1"/>
    </source>
</evidence>
<dbReference type="AlphaFoldDB" id="A0A166DXI6"/>
<keyword evidence="11" id="KW-1185">Reference proteome</keyword>
<feature type="compositionally biased region" description="Low complexity" evidence="7">
    <location>
        <begin position="32"/>
        <end position="45"/>
    </location>
</feature>
<dbReference type="Proteomes" id="UP000077755">
    <property type="component" value="Chromosome 2"/>
</dbReference>
<gene>
    <name evidence="9" type="ORF">DCAR_006641</name>
    <name evidence="10" type="ORF">DCAR_0207480</name>
</gene>
<keyword evidence="4" id="KW-0493">Microtubule</keyword>
<reference evidence="10" key="2">
    <citation type="submission" date="2022-03" db="EMBL/GenBank/DDBJ databases">
        <title>Draft title - Genomic analysis of global carrot germplasm unveils the trajectory of domestication and the origin of high carotenoid orange carrot.</title>
        <authorList>
            <person name="Iorizzo M."/>
            <person name="Ellison S."/>
            <person name="Senalik D."/>
            <person name="Macko-Podgorni A."/>
            <person name="Grzebelus D."/>
            <person name="Bostan H."/>
            <person name="Rolling W."/>
            <person name="Curaba J."/>
            <person name="Simon P."/>
        </authorList>
    </citation>
    <scope>NUCLEOTIDE SEQUENCE</scope>
    <source>
        <tissue evidence="10">Leaf</tissue>
    </source>
</reference>
<evidence type="ECO:0000259" key="8">
    <source>
        <dbReference type="Pfam" id="PF06886"/>
    </source>
</evidence>
<dbReference type="EMBL" id="CP093344">
    <property type="protein sequence ID" value="WOG88245.1"/>
    <property type="molecule type" value="Genomic_DNA"/>
</dbReference>
<feature type="compositionally biased region" description="Basic and acidic residues" evidence="7">
    <location>
        <begin position="75"/>
        <end position="89"/>
    </location>
</feature>
<dbReference type="KEGG" id="dcr:108209788"/>
<evidence type="ECO:0000256" key="7">
    <source>
        <dbReference type="SAM" id="MobiDB-lite"/>
    </source>
</evidence>
<dbReference type="PANTHER" id="PTHR46372:SF6">
    <property type="entry name" value="PROTEIN WVD2-LIKE 1"/>
    <property type="match status" value="1"/>
</dbReference>
<dbReference type="Gramene" id="KZN05804">
    <property type="protein sequence ID" value="KZN05804"/>
    <property type="gene ID" value="DCAR_006641"/>
</dbReference>
<feature type="region of interest" description="Disordered" evidence="7">
    <location>
        <begin position="258"/>
        <end position="379"/>
    </location>
</feature>
<feature type="compositionally biased region" description="Basic and acidic residues" evidence="7">
    <location>
        <begin position="142"/>
        <end position="155"/>
    </location>
</feature>
<comment type="subcellular location">
    <subcellularLocation>
        <location evidence="1">Cytoplasm</location>
        <location evidence="1">Cytoskeleton</location>
    </subcellularLocation>
</comment>
<proteinExistence type="inferred from homology"/>
<feature type="region of interest" description="Disordered" evidence="7">
    <location>
        <begin position="1"/>
        <end position="177"/>
    </location>
</feature>
<evidence type="ECO:0000256" key="3">
    <source>
        <dbReference type="ARBA" id="ARBA00022490"/>
    </source>
</evidence>
<evidence type="ECO:0000313" key="10">
    <source>
        <dbReference type="EMBL" id="WOG88245.1"/>
    </source>
</evidence>
<evidence type="ECO:0000256" key="4">
    <source>
        <dbReference type="ARBA" id="ARBA00022701"/>
    </source>
</evidence>
<keyword evidence="6" id="KW-0175">Coiled coil</keyword>
<reference evidence="9" key="1">
    <citation type="journal article" date="2016" name="Nat. Genet.">
        <title>A high-quality carrot genome assembly provides new insights into carotenoid accumulation and asterid genome evolution.</title>
        <authorList>
            <person name="Iorizzo M."/>
            <person name="Ellison S."/>
            <person name="Senalik D."/>
            <person name="Zeng P."/>
            <person name="Satapoomin P."/>
            <person name="Huang J."/>
            <person name="Bowman M."/>
            <person name="Iovene M."/>
            <person name="Sanseverino W."/>
            <person name="Cavagnaro P."/>
            <person name="Yildiz M."/>
            <person name="Macko-Podgorni A."/>
            <person name="Moranska E."/>
            <person name="Grzebelus E."/>
            <person name="Grzebelus D."/>
            <person name="Ashrafi H."/>
            <person name="Zheng Z."/>
            <person name="Cheng S."/>
            <person name="Spooner D."/>
            <person name="Van Deynze A."/>
            <person name="Simon P."/>
        </authorList>
    </citation>
    <scope>NUCLEOTIDE SEQUENCE [LARGE SCALE GENOMIC DNA]</scope>
    <source>
        <tissue evidence="9">Leaf</tissue>
    </source>
</reference>
<evidence type="ECO:0000256" key="1">
    <source>
        <dbReference type="ARBA" id="ARBA00004245"/>
    </source>
</evidence>
<name>A0A166DXI6_DAUCS</name>
<keyword evidence="3" id="KW-0963">Cytoplasm</keyword>
<feature type="compositionally biased region" description="Polar residues" evidence="7">
    <location>
        <begin position="125"/>
        <end position="139"/>
    </location>
</feature>
<dbReference type="PANTHER" id="PTHR46372">
    <property type="entry name" value="PROTEIN WVD2-LIKE 3"/>
    <property type="match status" value="1"/>
</dbReference>
<feature type="coiled-coil region" evidence="6">
    <location>
        <begin position="209"/>
        <end position="250"/>
    </location>
</feature>
<dbReference type="GO" id="GO:0000226">
    <property type="term" value="P:microtubule cytoskeleton organization"/>
    <property type="evidence" value="ECO:0007669"/>
    <property type="project" value="InterPro"/>
</dbReference>
<comment type="similarity">
    <text evidence="2">Belongs to the TPX2 family.</text>
</comment>
<protein>
    <recommendedName>
        <fullName evidence="8">TPX2 C-terminal domain-containing protein</fullName>
    </recommendedName>
</protein>
<dbReference type="OMA" id="SAPNFRC"/>
<organism evidence="9">
    <name type="scientific">Daucus carota subsp. sativus</name>
    <name type="common">Carrot</name>
    <dbReference type="NCBI Taxonomy" id="79200"/>
    <lineage>
        <taxon>Eukaryota</taxon>
        <taxon>Viridiplantae</taxon>
        <taxon>Streptophyta</taxon>
        <taxon>Embryophyta</taxon>
        <taxon>Tracheophyta</taxon>
        <taxon>Spermatophyta</taxon>
        <taxon>Magnoliopsida</taxon>
        <taxon>eudicotyledons</taxon>
        <taxon>Gunneridae</taxon>
        <taxon>Pentapetalae</taxon>
        <taxon>asterids</taxon>
        <taxon>campanulids</taxon>
        <taxon>Apiales</taxon>
        <taxon>Apiaceae</taxon>
        <taxon>Apioideae</taxon>
        <taxon>Scandiceae</taxon>
        <taxon>Daucinae</taxon>
        <taxon>Daucus</taxon>
        <taxon>Daucus sect. Daucus</taxon>
    </lineage>
</organism>
<evidence type="ECO:0000256" key="2">
    <source>
        <dbReference type="ARBA" id="ARBA00005885"/>
    </source>
</evidence>
<dbReference type="InterPro" id="IPR044806">
    <property type="entry name" value="WVD2/WDL1-4"/>
</dbReference>
<evidence type="ECO:0000313" key="11">
    <source>
        <dbReference type="Proteomes" id="UP000077755"/>
    </source>
</evidence>
<dbReference type="Pfam" id="PF06886">
    <property type="entry name" value="TPX2"/>
    <property type="match status" value="1"/>
</dbReference>
<evidence type="ECO:0000256" key="6">
    <source>
        <dbReference type="SAM" id="Coils"/>
    </source>
</evidence>
<dbReference type="OrthoDB" id="1925970at2759"/>
<feature type="compositionally biased region" description="Polar residues" evidence="7">
    <location>
        <begin position="326"/>
        <end position="336"/>
    </location>
</feature>
<sequence>MGKDITGIRIDKKPHGHTVKSNGISHDTAPQVTSESGETESTVVENHTAEDLLDEGQEKQDLLGIKSINSEVGTPEEKSQKPEIQKSSEKTSTSPIRPVSGSLAADNFPSDSKVSHSSSDKTEKQASISTADSDANFSPSIKDFHSPKDPEHLELPSRSSAKKPQQPYHRKFHDDEDNWSLASSAAASVRTVRSVTVPVAPTFSSAERAAKRQEFYKKLEEKHKALEAEKKEYEARMKEEQAAAIKQLRQNMVVKAKPVPSFYREGPPPKVEPKKLPVTRPKSPNLTRPKSPNLTRRRSCGDAVKSSVEKGSCPRGNRRSLGTVREGTNTANNIRNKNPRRNDNGNCKPKDLFKPGTEKQKASPRKITEERTADISVES</sequence>
<evidence type="ECO:0000256" key="5">
    <source>
        <dbReference type="ARBA" id="ARBA00023212"/>
    </source>
</evidence>